<keyword evidence="2" id="KW-0430">Lectin</keyword>
<evidence type="ECO:0000313" key="6">
    <source>
        <dbReference type="Proteomes" id="UP000008694"/>
    </source>
</evidence>
<dbReference type="AlphaFoldDB" id="D7KW31"/>
<accession>D7KW31</accession>
<dbReference type="Gene3D" id="2.100.10.30">
    <property type="entry name" value="Jacalin-like lectin domain"/>
    <property type="match status" value="3"/>
</dbReference>
<dbReference type="Proteomes" id="UP000008694">
    <property type="component" value="Unassembled WGS sequence"/>
</dbReference>
<protein>
    <recommendedName>
        <fullName evidence="4">Jacalin-type lectin domain-containing protein</fullName>
    </recommendedName>
</protein>
<reference evidence="6" key="1">
    <citation type="journal article" date="2011" name="Nat. Genet.">
        <title>The Arabidopsis lyrata genome sequence and the basis of rapid genome size change.</title>
        <authorList>
            <person name="Hu T.T."/>
            <person name="Pattyn P."/>
            <person name="Bakker E.G."/>
            <person name="Cao J."/>
            <person name="Cheng J.-F."/>
            <person name="Clark R.M."/>
            <person name="Fahlgren N."/>
            <person name="Fawcett J.A."/>
            <person name="Grimwood J."/>
            <person name="Gundlach H."/>
            <person name="Haberer G."/>
            <person name="Hollister J.D."/>
            <person name="Ossowski S."/>
            <person name="Ottilar R.P."/>
            <person name="Salamov A.A."/>
            <person name="Schneeberger K."/>
            <person name="Spannagl M."/>
            <person name="Wang X."/>
            <person name="Yang L."/>
            <person name="Nasrallah M.E."/>
            <person name="Bergelson J."/>
            <person name="Carrington J.C."/>
            <person name="Gaut B.S."/>
            <person name="Schmutz J."/>
            <person name="Mayer K.F.X."/>
            <person name="Van de Peer Y."/>
            <person name="Grigoriev I.V."/>
            <person name="Nordborg M."/>
            <person name="Weigel D."/>
            <person name="Guo Y.-L."/>
        </authorList>
    </citation>
    <scope>NUCLEOTIDE SEQUENCE [LARGE SCALE GENOMIC DNA]</scope>
    <source>
        <strain evidence="6">cv. MN47</strain>
    </source>
</reference>
<dbReference type="SMART" id="SM00915">
    <property type="entry name" value="Jacalin"/>
    <property type="match status" value="3"/>
</dbReference>
<dbReference type="PANTHER" id="PTHR47293">
    <property type="entry name" value="JACALIN-RELATED LECTIN 3"/>
    <property type="match status" value="1"/>
</dbReference>
<dbReference type="STRING" id="81972.D7KW31"/>
<dbReference type="Pfam" id="PF01419">
    <property type="entry name" value="Jacalin"/>
    <property type="match status" value="2"/>
</dbReference>
<dbReference type="EMBL" id="GL348714">
    <property type="protein sequence ID" value="EFH64356.1"/>
    <property type="molecule type" value="Genomic_DNA"/>
</dbReference>
<dbReference type="SUPFAM" id="SSF51101">
    <property type="entry name" value="Mannose-binding lectins"/>
    <property type="match status" value="3"/>
</dbReference>
<keyword evidence="3" id="KW-0677">Repeat</keyword>
<dbReference type="InterPro" id="IPR036404">
    <property type="entry name" value="Jacalin-like_lectin_dom_sf"/>
</dbReference>
<keyword evidence="6" id="KW-1185">Reference proteome</keyword>
<dbReference type="CDD" id="cd09612">
    <property type="entry name" value="Jacalin"/>
    <property type="match status" value="1"/>
</dbReference>
<dbReference type="InterPro" id="IPR001229">
    <property type="entry name" value="Jacalin-like_lectin_dom"/>
</dbReference>
<evidence type="ECO:0000256" key="1">
    <source>
        <dbReference type="ARBA" id="ARBA00006568"/>
    </source>
</evidence>
<proteinExistence type="inferred from homology"/>
<feature type="domain" description="Jacalin-type lectin" evidence="4">
    <location>
        <begin position="218"/>
        <end position="286"/>
    </location>
</feature>
<dbReference type="InterPro" id="IPR033734">
    <property type="entry name" value="Jacalin-like_lectin_dom_plant"/>
</dbReference>
<feature type="domain" description="Jacalin-type lectin" evidence="4">
    <location>
        <begin position="1"/>
        <end position="211"/>
    </location>
</feature>
<organism evidence="6">
    <name type="scientific">Arabidopsis lyrata subsp. lyrata</name>
    <name type="common">Lyre-leaved rock-cress</name>
    <dbReference type="NCBI Taxonomy" id="81972"/>
    <lineage>
        <taxon>Eukaryota</taxon>
        <taxon>Viridiplantae</taxon>
        <taxon>Streptophyta</taxon>
        <taxon>Embryophyta</taxon>
        <taxon>Tracheophyta</taxon>
        <taxon>Spermatophyta</taxon>
        <taxon>Magnoliopsida</taxon>
        <taxon>eudicotyledons</taxon>
        <taxon>Gunneridae</taxon>
        <taxon>Pentapetalae</taxon>
        <taxon>rosids</taxon>
        <taxon>malvids</taxon>
        <taxon>Brassicales</taxon>
        <taxon>Brassicaceae</taxon>
        <taxon>Camelineae</taxon>
        <taxon>Arabidopsis</taxon>
    </lineage>
</organism>
<name>D7KW31_ARALL</name>
<evidence type="ECO:0000256" key="2">
    <source>
        <dbReference type="ARBA" id="ARBA00022734"/>
    </source>
</evidence>
<dbReference type="HOGENOM" id="CLU_974337_0_0_1"/>
<evidence type="ECO:0000259" key="4">
    <source>
        <dbReference type="PROSITE" id="PS51752"/>
    </source>
</evidence>
<comment type="similarity">
    <text evidence="1">Belongs to the jacalin lectin family.</text>
</comment>
<dbReference type="GO" id="GO:0030246">
    <property type="term" value="F:carbohydrate binding"/>
    <property type="evidence" value="ECO:0007669"/>
    <property type="project" value="UniProtKB-KW"/>
</dbReference>
<evidence type="ECO:0000256" key="3">
    <source>
        <dbReference type="ARBA" id="ARBA00022737"/>
    </source>
</evidence>
<dbReference type="eggNOG" id="ENOG502SCUZ">
    <property type="taxonomic scope" value="Eukaryota"/>
</dbReference>
<sequence>MEQTMKIIRGGFEGIQYIKFDYVKSGQPKIGSVHGLSGRGFSQARVTTTTSLEPFKTNRKTSELLGYEKDKKFSLAHKGRKIIGFHGYAEKNLISLGAYSTTVSVSKSVCHGSKLNEYWDDGVFDGIRKFELDYPNEFITSVDGTFKYSSIRKVNCVTSLVFKTSKGKISPTFGSVTGTKFVLETKGCALVGFHGWTFLPYLTAIGAYFSPLPLPPTAEKLESQGYDRGAFWDDGVYDGVRKIYVGQRENGIAFLLEKEGYKIAGFHGKASSMIRQLGVHVMPIIH</sequence>
<dbReference type="PROSITE" id="PS51752">
    <property type="entry name" value="JACALIN_LECTIN"/>
    <property type="match status" value="2"/>
</dbReference>
<gene>
    <name evidence="5" type="ORF">ARALYDRAFT_338247</name>
</gene>
<dbReference type="Gramene" id="fgenesh1_pg.C_scaffold_2000346">
    <property type="protein sequence ID" value="fgenesh1_pg.C_scaffold_2000346"/>
    <property type="gene ID" value="fgenesh1_pg.C_scaffold_2000346"/>
</dbReference>
<dbReference type="PANTHER" id="PTHR47293:SF11">
    <property type="entry name" value="JACALIN-RELATED LECTIN 12-RELATED"/>
    <property type="match status" value="1"/>
</dbReference>
<evidence type="ECO:0000313" key="5">
    <source>
        <dbReference type="EMBL" id="EFH64356.1"/>
    </source>
</evidence>